<evidence type="ECO:0000313" key="1">
    <source>
        <dbReference type="EMBL" id="JAH02930.1"/>
    </source>
</evidence>
<accession>A0A0E9PFU1</accession>
<organism evidence="1">
    <name type="scientific">Anguilla anguilla</name>
    <name type="common">European freshwater eel</name>
    <name type="synonym">Muraena anguilla</name>
    <dbReference type="NCBI Taxonomy" id="7936"/>
    <lineage>
        <taxon>Eukaryota</taxon>
        <taxon>Metazoa</taxon>
        <taxon>Chordata</taxon>
        <taxon>Craniata</taxon>
        <taxon>Vertebrata</taxon>
        <taxon>Euteleostomi</taxon>
        <taxon>Actinopterygii</taxon>
        <taxon>Neopterygii</taxon>
        <taxon>Teleostei</taxon>
        <taxon>Anguilliformes</taxon>
        <taxon>Anguillidae</taxon>
        <taxon>Anguilla</taxon>
    </lineage>
</organism>
<proteinExistence type="predicted"/>
<protein>
    <submittedName>
        <fullName evidence="1">Uncharacterized protein</fullName>
    </submittedName>
</protein>
<sequence length="16" mass="1895">MYVLKLAIPVPRLIIR</sequence>
<name>A0A0E9PFU1_ANGAN</name>
<dbReference type="AlphaFoldDB" id="A0A0E9PFU1"/>
<reference evidence="1" key="1">
    <citation type="submission" date="2014-11" db="EMBL/GenBank/DDBJ databases">
        <authorList>
            <person name="Amaro Gonzalez C."/>
        </authorList>
    </citation>
    <scope>NUCLEOTIDE SEQUENCE</scope>
</reference>
<dbReference type="EMBL" id="GBXM01105647">
    <property type="protein sequence ID" value="JAH02930.1"/>
    <property type="molecule type" value="Transcribed_RNA"/>
</dbReference>
<reference evidence="1" key="2">
    <citation type="journal article" date="2015" name="Fish Shellfish Immunol.">
        <title>Early steps in the European eel (Anguilla anguilla)-Vibrio vulnificus interaction in the gills: Role of the RtxA13 toxin.</title>
        <authorList>
            <person name="Callol A."/>
            <person name="Pajuelo D."/>
            <person name="Ebbesson L."/>
            <person name="Teles M."/>
            <person name="MacKenzie S."/>
            <person name="Amaro C."/>
        </authorList>
    </citation>
    <scope>NUCLEOTIDE SEQUENCE</scope>
</reference>